<dbReference type="InterPro" id="IPR027417">
    <property type="entry name" value="P-loop_NTPase"/>
</dbReference>
<dbReference type="GO" id="GO:0005694">
    <property type="term" value="C:chromosome"/>
    <property type="evidence" value="ECO:0007669"/>
    <property type="project" value="UniProtKB-ARBA"/>
</dbReference>
<evidence type="ECO:0000256" key="5">
    <source>
        <dbReference type="SAM" id="MobiDB-lite"/>
    </source>
</evidence>
<dbReference type="GO" id="GO:0016604">
    <property type="term" value="C:nuclear body"/>
    <property type="evidence" value="ECO:0007669"/>
    <property type="project" value="TreeGrafter"/>
</dbReference>
<dbReference type="AlphaFoldDB" id="A0A6P6YI57"/>
<proteinExistence type="predicted"/>
<dbReference type="GO" id="GO:0005524">
    <property type="term" value="F:ATP binding"/>
    <property type="evidence" value="ECO:0007669"/>
    <property type="project" value="UniProtKB-KW"/>
</dbReference>
<keyword evidence="2" id="KW-0378">Hydrolase</keyword>
<feature type="region of interest" description="Disordered" evidence="5">
    <location>
        <begin position="584"/>
        <end position="637"/>
    </location>
</feature>
<dbReference type="Pfam" id="PF13086">
    <property type="entry name" value="AAA_11"/>
    <property type="match status" value="1"/>
</dbReference>
<feature type="compositionally biased region" description="Basic and acidic residues" evidence="5">
    <location>
        <begin position="88"/>
        <end position="101"/>
    </location>
</feature>
<evidence type="ECO:0000259" key="6">
    <source>
        <dbReference type="Pfam" id="PF13086"/>
    </source>
</evidence>
<gene>
    <name evidence="9" type="primary">LOC113798605</name>
</gene>
<evidence type="ECO:0000256" key="1">
    <source>
        <dbReference type="ARBA" id="ARBA00022741"/>
    </source>
</evidence>
<feature type="compositionally biased region" description="Low complexity" evidence="5">
    <location>
        <begin position="63"/>
        <end position="73"/>
    </location>
</feature>
<evidence type="ECO:0000313" key="9">
    <source>
        <dbReference type="RefSeq" id="XP_027204965.1"/>
    </source>
</evidence>
<feature type="region of interest" description="Disordered" evidence="5">
    <location>
        <begin position="1"/>
        <end position="23"/>
    </location>
</feature>
<dbReference type="CDD" id="cd18808">
    <property type="entry name" value="SF1_C_Upf1"/>
    <property type="match status" value="1"/>
</dbReference>
<protein>
    <submittedName>
        <fullName evidence="9">Uncharacterized ATP-dependent helicase C29A10.10c-like</fullName>
    </submittedName>
</protein>
<dbReference type="InParanoid" id="A0A6P6YI57"/>
<keyword evidence="8" id="KW-1185">Reference proteome</keyword>
<dbReference type="Pfam" id="PF13087">
    <property type="entry name" value="AAA_12"/>
    <property type="match status" value="1"/>
</dbReference>
<dbReference type="GO" id="GO:0001147">
    <property type="term" value="F:transcription termination site sequence-specific DNA binding"/>
    <property type="evidence" value="ECO:0007669"/>
    <property type="project" value="TreeGrafter"/>
</dbReference>
<evidence type="ECO:0000256" key="2">
    <source>
        <dbReference type="ARBA" id="ARBA00022801"/>
    </source>
</evidence>
<sequence length="1036" mass="120520">MNNNQSSLSVIKPNNYDEERPQYPSIFSDSNFIKPSPIHVDIPQQSSNIEMMQSSNISKNRKSSPSLPSSNNNELVKKRKISSMINENQKENGKKLSKLKYDPLKSPRPLLSYESSTSFLKGNSKLSNNSTFIRENIEKRKNLRSKQEKAITNKWKQEKSTKQSHLVIGKAFSPTPYTPDRNVMHSSSEYRKNYRSKINDNKIFLFSFLSMDPIIFNENDQNSIDSMEKSFIIKIRKMFKLFNVSYEWDTILKSGMKLKYETIDYYKMDNLAMIIVNTFAQIMQTIFQSKQQRQQQESEIRQQSSDAENSQSMEINLLKLLFKNRIEKQRQFIGDNQLIDFILEKFECKLSLELVLEKHSFLNYIVIVNGSQTDQFHCKDEIYMGYIDNVEIDYRDDGQWLLFSIIRFKNESALKLSSETKQQMQWYIKPLFYLRPSLRLVETLTHLELNRVVLLQQMIELNSQFCNYEMKKEFKICDNEKYNEQQLNIIQASLNMIMLPHPTYRMLMIQGPPGTGKTYTIIGIVKNILRYLMKNPKFTENGTRIPSRIMICAPSNGAIDEIGLRLISEMNTFFSEKDKLSLKKDKLSPEKDTSSSKTGASSSEKDTSSSETGASSSEKDTSSSEKHTSSSNDRKLRIIRIGQKHDIHKGMLPYEIETLTNDNFIKFQMDYLNWIENCKDKDEEKKFKNGKKRTKLRDQLIYEADIILTTLASSQHSSLSMFRSDTPGYTYSQKAIRCLIVDEASQCSEPEFFMPFIYHSITKVIMVGDPLQLPATVISRLAYNAGYGRSLFERFYQYQLQQSNSNEFLSSSSSIIRLTQQYRMHEEICKFPSKLFYDSSLQTIKDSGKNSHIPFHPYFVFSIKDSKESSSNQSKSNDAEVIFIRKLLTEILKKIGYVDNFHQPSPVSIGIITYYREQKKAIKDGLEKEFPEDLVKQIQIDTVDSFQGRECDIIILSCVRAIATNNPKGSIGFVRDQQRMNVALTRARSSLFICLHFESFENVHRWKQLIEDANKRKRLFFVSSKIFNNKLELFLK</sequence>
<feature type="compositionally biased region" description="Basic and acidic residues" evidence="5">
    <location>
        <begin position="617"/>
        <end position="636"/>
    </location>
</feature>
<feature type="domain" description="DNA2/NAM7 helicase helicase" evidence="6">
    <location>
        <begin position="482"/>
        <end position="780"/>
    </location>
</feature>
<dbReference type="Gene3D" id="3.40.50.300">
    <property type="entry name" value="P-loop containing nucleotide triphosphate hydrolases"/>
    <property type="match status" value="2"/>
</dbReference>
<feature type="domain" description="DNA2/NAM7 helicase-like C-terminal" evidence="7">
    <location>
        <begin position="787"/>
        <end position="993"/>
    </location>
</feature>
<dbReference type="InterPro" id="IPR041679">
    <property type="entry name" value="DNA2/NAM7-like_C"/>
</dbReference>
<reference evidence="9" key="1">
    <citation type="submission" date="2025-08" db="UniProtKB">
        <authorList>
            <consortium name="RefSeq"/>
        </authorList>
    </citation>
    <scope>IDENTIFICATION</scope>
    <source>
        <strain evidence="9">Airmid</strain>
    </source>
</reference>
<keyword evidence="3" id="KW-0347">Helicase</keyword>
<evidence type="ECO:0000256" key="4">
    <source>
        <dbReference type="ARBA" id="ARBA00022840"/>
    </source>
</evidence>
<feature type="region of interest" description="Disordered" evidence="5">
    <location>
        <begin position="53"/>
        <end position="101"/>
    </location>
</feature>
<keyword evidence="4" id="KW-0067">ATP-binding</keyword>
<dbReference type="SUPFAM" id="SSF52540">
    <property type="entry name" value="P-loop containing nucleoside triphosphate hydrolases"/>
    <property type="match status" value="1"/>
</dbReference>
<dbReference type="InterPro" id="IPR041677">
    <property type="entry name" value="DNA2/NAM7_AAA_11"/>
</dbReference>
<accession>A0A6P6YI57</accession>
<dbReference type="InterPro" id="IPR045055">
    <property type="entry name" value="DNA2/NAM7-like"/>
</dbReference>
<dbReference type="GO" id="GO:0004386">
    <property type="term" value="F:helicase activity"/>
    <property type="evidence" value="ECO:0007669"/>
    <property type="project" value="UniProtKB-KW"/>
</dbReference>
<dbReference type="PANTHER" id="PTHR10887:SF495">
    <property type="entry name" value="HELICASE SENATAXIN ISOFORM X1-RELATED"/>
    <property type="match status" value="1"/>
</dbReference>
<evidence type="ECO:0000259" key="7">
    <source>
        <dbReference type="Pfam" id="PF13087"/>
    </source>
</evidence>
<dbReference type="InterPro" id="IPR047187">
    <property type="entry name" value="SF1_C_Upf1"/>
</dbReference>
<name>A0A6P6YI57_DERPT</name>
<feature type="compositionally biased region" description="Basic and acidic residues" evidence="5">
    <location>
        <begin position="584"/>
        <end position="594"/>
    </location>
</feature>
<organism evidence="8 9">
    <name type="scientific">Dermatophagoides pteronyssinus</name>
    <name type="common">European house dust mite</name>
    <dbReference type="NCBI Taxonomy" id="6956"/>
    <lineage>
        <taxon>Eukaryota</taxon>
        <taxon>Metazoa</taxon>
        <taxon>Ecdysozoa</taxon>
        <taxon>Arthropoda</taxon>
        <taxon>Chelicerata</taxon>
        <taxon>Arachnida</taxon>
        <taxon>Acari</taxon>
        <taxon>Acariformes</taxon>
        <taxon>Sarcoptiformes</taxon>
        <taxon>Astigmata</taxon>
        <taxon>Psoroptidia</taxon>
        <taxon>Analgoidea</taxon>
        <taxon>Pyroglyphidae</taxon>
        <taxon>Dermatophagoidinae</taxon>
        <taxon>Dermatophagoides</taxon>
    </lineage>
</organism>
<dbReference type="FunFam" id="3.40.50.300:FF:000326">
    <property type="entry name" value="P-loop containing nucleoside triphosphate hydrolase"/>
    <property type="match status" value="1"/>
</dbReference>
<dbReference type="GO" id="GO:0006369">
    <property type="term" value="P:termination of RNA polymerase II transcription"/>
    <property type="evidence" value="ECO:0007669"/>
    <property type="project" value="TreeGrafter"/>
</dbReference>
<dbReference type="PANTHER" id="PTHR10887">
    <property type="entry name" value="DNA2/NAM7 HELICASE FAMILY"/>
    <property type="match status" value="1"/>
</dbReference>
<dbReference type="KEGG" id="dpte:113798605"/>
<dbReference type="RefSeq" id="XP_027204965.1">
    <property type="nucleotide sequence ID" value="XM_027349164.1"/>
</dbReference>
<dbReference type="Proteomes" id="UP000515146">
    <property type="component" value="Unplaced"/>
</dbReference>
<evidence type="ECO:0000313" key="8">
    <source>
        <dbReference type="Proteomes" id="UP000515146"/>
    </source>
</evidence>
<evidence type="ECO:0000256" key="3">
    <source>
        <dbReference type="ARBA" id="ARBA00022806"/>
    </source>
</evidence>
<dbReference type="OrthoDB" id="2285229at2759"/>
<dbReference type="GO" id="GO:0016787">
    <property type="term" value="F:hydrolase activity"/>
    <property type="evidence" value="ECO:0007669"/>
    <property type="project" value="UniProtKB-KW"/>
</dbReference>
<keyword evidence="1" id="KW-0547">Nucleotide-binding</keyword>